<evidence type="ECO:0000256" key="2">
    <source>
        <dbReference type="ARBA" id="ARBA00005466"/>
    </source>
</evidence>
<dbReference type="Gene3D" id="3.30.43.10">
    <property type="entry name" value="Uridine Diphospho-n-acetylenolpyruvylglucosamine Reductase, domain 2"/>
    <property type="match status" value="1"/>
</dbReference>
<accession>A0A482ILX6</accession>
<dbReference type="PROSITE" id="PS51387">
    <property type="entry name" value="FAD_PCMH"/>
    <property type="match status" value="1"/>
</dbReference>
<dbReference type="Gene3D" id="3.30.465.10">
    <property type="match status" value="1"/>
</dbReference>
<dbReference type="PROSITE" id="PS00862">
    <property type="entry name" value="OX2_COVAL_FAD"/>
    <property type="match status" value="1"/>
</dbReference>
<dbReference type="PANTHER" id="PTHR42973">
    <property type="entry name" value="BINDING OXIDOREDUCTASE, PUTATIVE (AFU_ORTHOLOGUE AFUA_1G17690)-RELATED"/>
    <property type="match status" value="1"/>
</dbReference>
<dbReference type="InterPro" id="IPR016169">
    <property type="entry name" value="FAD-bd_PCMH_sub2"/>
</dbReference>
<dbReference type="InterPro" id="IPR016166">
    <property type="entry name" value="FAD-bd_PCMH"/>
</dbReference>
<evidence type="ECO:0000256" key="3">
    <source>
        <dbReference type="ARBA" id="ARBA00022630"/>
    </source>
</evidence>
<dbReference type="Pfam" id="PF08031">
    <property type="entry name" value="BBE"/>
    <property type="match status" value="1"/>
</dbReference>
<dbReference type="OrthoDB" id="9775082at2"/>
<dbReference type="GO" id="GO:0016491">
    <property type="term" value="F:oxidoreductase activity"/>
    <property type="evidence" value="ECO:0007669"/>
    <property type="project" value="UniProtKB-KW"/>
</dbReference>
<reference evidence="7 8" key="1">
    <citation type="submission" date="2019-03" db="EMBL/GenBank/DDBJ databases">
        <title>Comparative insights into the high quality Complete genome sequence of highly metal resistant Cupriavidus metallidurans strain BS1 isolated from a gold-copper mine.</title>
        <authorList>
            <person name="Mazhar H.S."/>
            <person name="Rensing C."/>
        </authorList>
    </citation>
    <scope>NUCLEOTIDE SEQUENCE [LARGE SCALE GENOMIC DNA]</scope>
    <source>
        <strain evidence="7 8">BS1</strain>
    </source>
</reference>
<dbReference type="Gene3D" id="3.40.462.20">
    <property type="match status" value="1"/>
</dbReference>
<evidence type="ECO:0000259" key="6">
    <source>
        <dbReference type="PROSITE" id="PS51387"/>
    </source>
</evidence>
<keyword evidence="3" id="KW-0285">Flavoprotein</keyword>
<dbReference type="InterPro" id="IPR012951">
    <property type="entry name" value="BBE"/>
</dbReference>
<evidence type="ECO:0000313" key="8">
    <source>
        <dbReference type="Proteomes" id="UP000253772"/>
    </source>
</evidence>
<comment type="similarity">
    <text evidence="2">Belongs to the oxygen-dependent FAD-linked oxidoreductase family.</text>
</comment>
<dbReference type="Pfam" id="PF01565">
    <property type="entry name" value="FAD_binding_4"/>
    <property type="match status" value="1"/>
</dbReference>
<dbReference type="Proteomes" id="UP000253772">
    <property type="component" value="Chromosome c1"/>
</dbReference>
<dbReference type="EMBL" id="CP037900">
    <property type="protein sequence ID" value="QBP09748.1"/>
    <property type="molecule type" value="Genomic_DNA"/>
</dbReference>
<evidence type="ECO:0000313" key="7">
    <source>
        <dbReference type="EMBL" id="QBP09748.1"/>
    </source>
</evidence>
<dbReference type="InterPro" id="IPR036318">
    <property type="entry name" value="FAD-bd_PCMH-like_sf"/>
</dbReference>
<evidence type="ECO:0000256" key="4">
    <source>
        <dbReference type="ARBA" id="ARBA00022827"/>
    </source>
</evidence>
<dbReference type="SUPFAM" id="SSF56176">
    <property type="entry name" value="FAD-binding/transporter-associated domain-like"/>
    <property type="match status" value="1"/>
</dbReference>
<proteinExistence type="inferred from homology"/>
<dbReference type="GO" id="GO:0071949">
    <property type="term" value="F:FAD binding"/>
    <property type="evidence" value="ECO:0007669"/>
    <property type="project" value="InterPro"/>
</dbReference>
<sequence length="463" mass="50022">MRSDRPEASGDGGNPGFEAFRQALRGQLVQRGDPDYDVARKVWNGAIDKHPALVVYCADATDVAGAVRFARAAGLTIAVRSGGHNLAGLSTCDNGIVIDLSRMKRIDVDVARRRARAEAGLNLGEFDQATLRHGLATTMGVNSDTGIAGLTLGGGFGKLGRKYGLSCDNLEAVEIVTADGERLHASTTDHPDLFWAIRGGGGNFGIVTAFHFRLHPIPARLPVCAVVYPWDQAREAMLHYDAFARAAPDDVAADAALVTQPSGERCLSISACHVGPDGTEETRQAALRPLVEFGNPVDAQLDFVPYLQMQSASDALFARGRRYYWKAQFLRQIRAEAVDALLATYALAPSPGCLVVFQQVGGAIARVPDEATAYGNRSADFDCFPLAIWDDPADDDKHREWARGLWEAVRPYSTGGVYANNLGEEGAQRTRAAYGVNHSRLVAVKRQYDPDNAFRLNQNIDPA</sequence>
<name>A0A482ILX6_9BURK</name>
<dbReference type="InterPro" id="IPR050416">
    <property type="entry name" value="FAD-linked_Oxidoreductase"/>
</dbReference>
<evidence type="ECO:0000256" key="5">
    <source>
        <dbReference type="ARBA" id="ARBA00023002"/>
    </source>
</evidence>
<dbReference type="RefSeq" id="WP_024570265.1">
    <property type="nucleotide sequence ID" value="NZ_CP037900.1"/>
</dbReference>
<protein>
    <submittedName>
        <fullName evidence="7">FAD-binding oxidoreductase</fullName>
    </submittedName>
</protein>
<evidence type="ECO:0000256" key="1">
    <source>
        <dbReference type="ARBA" id="ARBA00001974"/>
    </source>
</evidence>
<comment type="cofactor">
    <cofactor evidence="1">
        <name>FAD</name>
        <dbReference type="ChEBI" id="CHEBI:57692"/>
    </cofactor>
</comment>
<keyword evidence="5" id="KW-0560">Oxidoreductase</keyword>
<feature type="domain" description="FAD-binding PCMH-type" evidence="6">
    <location>
        <begin position="47"/>
        <end position="217"/>
    </location>
</feature>
<gene>
    <name evidence="7" type="ORF">DDF84_008235</name>
</gene>
<dbReference type="InterPro" id="IPR006093">
    <property type="entry name" value="Oxy_OxRdtase_FAD_BS"/>
</dbReference>
<dbReference type="InterPro" id="IPR016167">
    <property type="entry name" value="FAD-bd_PCMH_sub1"/>
</dbReference>
<dbReference type="AlphaFoldDB" id="A0A482ILX6"/>
<dbReference type="PANTHER" id="PTHR42973:SF39">
    <property type="entry name" value="FAD-BINDING PCMH-TYPE DOMAIN-CONTAINING PROTEIN"/>
    <property type="match status" value="1"/>
</dbReference>
<dbReference type="InterPro" id="IPR006094">
    <property type="entry name" value="Oxid_FAD_bind_N"/>
</dbReference>
<keyword evidence="4" id="KW-0274">FAD</keyword>
<organism evidence="7 8">
    <name type="scientific">Cupriavidus metallidurans</name>
    <dbReference type="NCBI Taxonomy" id="119219"/>
    <lineage>
        <taxon>Bacteria</taxon>
        <taxon>Pseudomonadati</taxon>
        <taxon>Pseudomonadota</taxon>
        <taxon>Betaproteobacteria</taxon>
        <taxon>Burkholderiales</taxon>
        <taxon>Burkholderiaceae</taxon>
        <taxon>Cupriavidus</taxon>
    </lineage>
</organism>